<evidence type="ECO:0000313" key="2">
    <source>
        <dbReference type="EMBL" id="CEK91030.1"/>
    </source>
</evidence>
<accession>A0A0B7BFW4</accession>
<protein>
    <submittedName>
        <fullName evidence="2">Uncharacterized protein</fullName>
    </submittedName>
</protein>
<gene>
    <name evidence="2" type="primary">ORF180567</name>
</gene>
<feature type="compositionally biased region" description="Polar residues" evidence="1">
    <location>
        <begin position="202"/>
        <end position="214"/>
    </location>
</feature>
<dbReference type="AlphaFoldDB" id="A0A0B7BFW4"/>
<feature type="compositionally biased region" description="Polar residues" evidence="1">
    <location>
        <begin position="297"/>
        <end position="326"/>
    </location>
</feature>
<evidence type="ECO:0000256" key="1">
    <source>
        <dbReference type="SAM" id="MobiDB-lite"/>
    </source>
</evidence>
<feature type="region of interest" description="Disordered" evidence="1">
    <location>
        <begin position="201"/>
        <end position="222"/>
    </location>
</feature>
<organism evidence="2">
    <name type="scientific">Arion vulgaris</name>
    <dbReference type="NCBI Taxonomy" id="1028688"/>
    <lineage>
        <taxon>Eukaryota</taxon>
        <taxon>Metazoa</taxon>
        <taxon>Spiralia</taxon>
        <taxon>Lophotrochozoa</taxon>
        <taxon>Mollusca</taxon>
        <taxon>Gastropoda</taxon>
        <taxon>Heterobranchia</taxon>
        <taxon>Euthyneura</taxon>
        <taxon>Panpulmonata</taxon>
        <taxon>Eupulmonata</taxon>
        <taxon>Stylommatophora</taxon>
        <taxon>Helicina</taxon>
        <taxon>Arionoidea</taxon>
        <taxon>Arionidae</taxon>
        <taxon>Arion</taxon>
    </lineage>
</organism>
<dbReference type="EMBL" id="HACG01044165">
    <property type="protein sequence ID" value="CEK91030.1"/>
    <property type="molecule type" value="Transcribed_RNA"/>
</dbReference>
<reference evidence="2" key="1">
    <citation type="submission" date="2014-12" db="EMBL/GenBank/DDBJ databases">
        <title>Insight into the proteome of Arion vulgaris.</title>
        <authorList>
            <person name="Aradska J."/>
            <person name="Bulat T."/>
            <person name="Smidak R."/>
            <person name="Sarate P."/>
            <person name="Gangsoo J."/>
            <person name="Sialana F."/>
            <person name="Bilban M."/>
            <person name="Lubec G."/>
        </authorList>
    </citation>
    <scope>NUCLEOTIDE SEQUENCE</scope>
    <source>
        <tissue evidence="2">Skin</tissue>
    </source>
</reference>
<name>A0A0B7BFW4_9EUPU</name>
<proteinExistence type="predicted"/>
<sequence>MNTSVDIDNSERNMNSFNTIQCLGNMNEKINEDLSKSNISDVGKRIEHQKTNTPSKQSTELATSPVVCNNMDTDCSSEPVSSSSQNMVKEKSFSERNLSQLHLSSLESMSKACKQQEEQEASDNIDMLDKTAIVTTLEAAGIESLSLRSVEGTKISNLESHPVLPSQVHFPSNIPETPVSPVWETPMVAVTTAETPRHEKLSCNNFKPQSSISKQENRGHHKNMSVKNGMRGMKPLHPLQIPPYSYTDHDVNSQSQQVFHNARSSSLYHPYFWQWPVHTPGSDPAVSPLNLCTTQKSPNNYSPITPTSPLSPNYPTQGATESSLSPQAKIGGKPLWYPWLKINSARSETKIGCHTSPADHIRHYRSKNELEHTYESFSREPAQMESRKVKHDTRINSKLQKHSPRRFQSQFSWSKPASLKINETISNSATISNFLGRVIKTAHKLGNRNLPSTSNSENLKDVSLKTVSETSGNVAFEAKQRFRFRKNGGQCRIANSAHWSGDTATIPDSLDICHSYKSSPSLSNDNNSRISEATEKRRKLCSEGSNITTKCGTEHERLRSKLKNMRKPKGKFKLSTPASQPTCSTDFEHSNDHEQFRLTDCVGNQLIKDGDKLEYCHKKTADISGSNPLQTSILKRSNKRLYDDLYSQDDSPQKCGRNVNDDQESISYRYGKEEKPICQSGDLTYPVKSPP</sequence>
<feature type="region of interest" description="Disordered" evidence="1">
    <location>
        <begin position="297"/>
        <end position="327"/>
    </location>
</feature>